<accession>A0ABV0ZZV7</accession>
<evidence type="ECO:0000313" key="3">
    <source>
        <dbReference type="Proteomes" id="UP001469553"/>
    </source>
</evidence>
<feature type="region of interest" description="Disordered" evidence="1">
    <location>
        <begin position="72"/>
        <end position="116"/>
    </location>
</feature>
<proteinExistence type="predicted"/>
<feature type="compositionally biased region" description="Basic and acidic residues" evidence="1">
    <location>
        <begin position="72"/>
        <end position="83"/>
    </location>
</feature>
<gene>
    <name evidence="2" type="ORF">AMECASPLE_024199</name>
</gene>
<dbReference type="Proteomes" id="UP001469553">
    <property type="component" value="Unassembled WGS sequence"/>
</dbReference>
<name>A0ABV0ZZV7_9TELE</name>
<evidence type="ECO:0000313" key="2">
    <source>
        <dbReference type="EMBL" id="MEQ2311789.1"/>
    </source>
</evidence>
<reference evidence="2 3" key="1">
    <citation type="submission" date="2021-06" db="EMBL/GenBank/DDBJ databases">
        <authorList>
            <person name="Palmer J.M."/>
        </authorList>
    </citation>
    <scope>NUCLEOTIDE SEQUENCE [LARGE SCALE GENOMIC DNA]</scope>
    <source>
        <strain evidence="2 3">AS_MEX2019</strain>
        <tissue evidence="2">Muscle</tissue>
    </source>
</reference>
<keyword evidence="3" id="KW-1185">Reference proteome</keyword>
<protein>
    <submittedName>
        <fullName evidence="2">Uncharacterized protein</fullName>
    </submittedName>
</protein>
<comment type="caution">
    <text evidence="2">The sequence shown here is derived from an EMBL/GenBank/DDBJ whole genome shotgun (WGS) entry which is preliminary data.</text>
</comment>
<sequence length="149" mass="16810">MDSPVEIHVSVKQKKSKSWVGKQYLRVKGLLMMDIAFTRAILMGTGSREAAVGEAGEICRFPRLTHLASTDVKEWGKGDRTPDPSRQQQRIHRIQGRQIAQSRNRSKLGQENPRRPGYIGYIGPQLPTVLTMTSVMPSILSKWIFTTSF</sequence>
<organism evidence="2 3">
    <name type="scientific">Ameca splendens</name>
    <dbReference type="NCBI Taxonomy" id="208324"/>
    <lineage>
        <taxon>Eukaryota</taxon>
        <taxon>Metazoa</taxon>
        <taxon>Chordata</taxon>
        <taxon>Craniata</taxon>
        <taxon>Vertebrata</taxon>
        <taxon>Euteleostomi</taxon>
        <taxon>Actinopterygii</taxon>
        <taxon>Neopterygii</taxon>
        <taxon>Teleostei</taxon>
        <taxon>Neoteleostei</taxon>
        <taxon>Acanthomorphata</taxon>
        <taxon>Ovalentaria</taxon>
        <taxon>Atherinomorphae</taxon>
        <taxon>Cyprinodontiformes</taxon>
        <taxon>Goodeidae</taxon>
        <taxon>Ameca</taxon>
    </lineage>
</organism>
<evidence type="ECO:0000256" key="1">
    <source>
        <dbReference type="SAM" id="MobiDB-lite"/>
    </source>
</evidence>
<dbReference type="EMBL" id="JAHRIP010077522">
    <property type="protein sequence ID" value="MEQ2311789.1"/>
    <property type="molecule type" value="Genomic_DNA"/>
</dbReference>